<protein>
    <submittedName>
        <fullName evidence="1">Uncharacterized protein</fullName>
    </submittedName>
</protein>
<name>A0ACB9ICL6_9ASTR</name>
<gene>
    <name evidence="1" type="ORF">L1987_27408</name>
</gene>
<comment type="caution">
    <text evidence="1">The sequence shown here is derived from an EMBL/GenBank/DDBJ whole genome shotgun (WGS) entry which is preliminary data.</text>
</comment>
<dbReference type="Proteomes" id="UP001056120">
    <property type="component" value="Linkage Group LG09"/>
</dbReference>
<proteinExistence type="predicted"/>
<organism evidence="1 2">
    <name type="scientific">Smallanthus sonchifolius</name>
    <dbReference type="NCBI Taxonomy" id="185202"/>
    <lineage>
        <taxon>Eukaryota</taxon>
        <taxon>Viridiplantae</taxon>
        <taxon>Streptophyta</taxon>
        <taxon>Embryophyta</taxon>
        <taxon>Tracheophyta</taxon>
        <taxon>Spermatophyta</taxon>
        <taxon>Magnoliopsida</taxon>
        <taxon>eudicotyledons</taxon>
        <taxon>Gunneridae</taxon>
        <taxon>Pentapetalae</taxon>
        <taxon>asterids</taxon>
        <taxon>campanulids</taxon>
        <taxon>Asterales</taxon>
        <taxon>Asteraceae</taxon>
        <taxon>Asteroideae</taxon>
        <taxon>Heliantheae alliance</taxon>
        <taxon>Millerieae</taxon>
        <taxon>Smallanthus</taxon>
    </lineage>
</organism>
<keyword evidence="2" id="KW-1185">Reference proteome</keyword>
<evidence type="ECO:0000313" key="1">
    <source>
        <dbReference type="EMBL" id="KAI3805226.1"/>
    </source>
</evidence>
<dbReference type="EMBL" id="CM042026">
    <property type="protein sequence ID" value="KAI3805226.1"/>
    <property type="molecule type" value="Genomic_DNA"/>
</dbReference>
<evidence type="ECO:0000313" key="2">
    <source>
        <dbReference type="Proteomes" id="UP001056120"/>
    </source>
</evidence>
<reference evidence="1 2" key="2">
    <citation type="journal article" date="2022" name="Mol. Ecol. Resour.">
        <title>The genomes of chicory, endive, great burdock and yacon provide insights into Asteraceae paleo-polyploidization history and plant inulin production.</title>
        <authorList>
            <person name="Fan W."/>
            <person name="Wang S."/>
            <person name="Wang H."/>
            <person name="Wang A."/>
            <person name="Jiang F."/>
            <person name="Liu H."/>
            <person name="Zhao H."/>
            <person name="Xu D."/>
            <person name="Zhang Y."/>
        </authorList>
    </citation>
    <scope>NUCLEOTIDE SEQUENCE [LARGE SCALE GENOMIC DNA]</scope>
    <source>
        <strain evidence="2">cv. Yunnan</strain>
        <tissue evidence="1">Leaves</tissue>
    </source>
</reference>
<accession>A0ACB9ICL6</accession>
<sequence length="66" mass="7379">MALARCPWRYFHRRLKAARTAFPLAFQYNSPSLTVGPISISLALDLSWVPARALGKKGDHPTDLAR</sequence>
<reference evidence="2" key="1">
    <citation type="journal article" date="2022" name="Mol. Ecol. Resour.">
        <title>The genomes of chicory, endive, great burdock and yacon provide insights into Asteraceae palaeo-polyploidization history and plant inulin production.</title>
        <authorList>
            <person name="Fan W."/>
            <person name="Wang S."/>
            <person name="Wang H."/>
            <person name="Wang A."/>
            <person name="Jiang F."/>
            <person name="Liu H."/>
            <person name="Zhao H."/>
            <person name="Xu D."/>
            <person name="Zhang Y."/>
        </authorList>
    </citation>
    <scope>NUCLEOTIDE SEQUENCE [LARGE SCALE GENOMIC DNA]</scope>
    <source>
        <strain evidence="2">cv. Yunnan</strain>
    </source>
</reference>